<evidence type="ECO:0000256" key="3">
    <source>
        <dbReference type="ARBA" id="ARBA00023125"/>
    </source>
</evidence>
<dbReference type="InterPro" id="IPR036388">
    <property type="entry name" value="WH-like_DNA-bd_sf"/>
</dbReference>
<keyword evidence="3" id="KW-0238">DNA-binding</keyword>
<name>A0ABW7IPX3_9VIBR</name>
<dbReference type="PANTHER" id="PTHR30419:SF30">
    <property type="entry name" value="LYSR FAMILY TRANSCRIPTIONAL REGULATOR"/>
    <property type="match status" value="1"/>
</dbReference>
<accession>A0ABW7IPX3</accession>
<dbReference type="SUPFAM" id="SSF46785">
    <property type="entry name" value="Winged helix' DNA-binding domain"/>
    <property type="match status" value="1"/>
</dbReference>
<dbReference type="Gene3D" id="1.10.10.10">
    <property type="entry name" value="Winged helix-like DNA-binding domain superfamily/Winged helix DNA-binding domain"/>
    <property type="match status" value="1"/>
</dbReference>
<dbReference type="InterPro" id="IPR005119">
    <property type="entry name" value="LysR_subst-bd"/>
</dbReference>
<evidence type="ECO:0000256" key="1">
    <source>
        <dbReference type="ARBA" id="ARBA00009437"/>
    </source>
</evidence>
<dbReference type="PROSITE" id="PS50931">
    <property type="entry name" value="HTH_LYSR"/>
    <property type="match status" value="1"/>
</dbReference>
<dbReference type="Pfam" id="PF03466">
    <property type="entry name" value="LysR_substrate"/>
    <property type="match status" value="1"/>
</dbReference>
<dbReference type="Pfam" id="PF00126">
    <property type="entry name" value="HTH_1"/>
    <property type="match status" value="1"/>
</dbReference>
<dbReference type="InterPro" id="IPR036390">
    <property type="entry name" value="WH_DNA-bd_sf"/>
</dbReference>
<dbReference type="SUPFAM" id="SSF53850">
    <property type="entry name" value="Periplasmic binding protein-like II"/>
    <property type="match status" value="1"/>
</dbReference>
<feature type="domain" description="HTH lysR-type" evidence="5">
    <location>
        <begin position="3"/>
        <end position="60"/>
    </location>
</feature>
<dbReference type="CDD" id="cd05466">
    <property type="entry name" value="PBP2_LTTR_substrate"/>
    <property type="match status" value="1"/>
</dbReference>
<keyword evidence="7" id="KW-1185">Reference proteome</keyword>
<dbReference type="EMBL" id="JBIHSF010000011">
    <property type="protein sequence ID" value="MFH0263436.1"/>
    <property type="molecule type" value="Genomic_DNA"/>
</dbReference>
<dbReference type="InterPro" id="IPR000847">
    <property type="entry name" value="LysR_HTH_N"/>
</dbReference>
<dbReference type="RefSeq" id="WP_394630212.1">
    <property type="nucleotide sequence ID" value="NZ_JBIHSF010000011.1"/>
</dbReference>
<evidence type="ECO:0000313" key="7">
    <source>
        <dbReference type="Proteomes" id="UP001607125"/>
    </source>
</evidence>
<gene>
    <name evidence="6" type="ORF">ACGRH2_23840</name>
</gene>
<keyword evidence="4" id="KW-0804">Transcription</keyword>
<comment type="caution">
    <text evidence="6">The sequence shown here is derived from an EMBL/GenBank/DDBJ whole genome shotgun (WGS) entry which is preliminary data.</text>
</comment>
<organism evidence="6 7">
    <name type="scientific">Vibrio barjaei</name>
    <dbReference type="NCBI Taxonomy" id="1676683"/>
    <lineage>
        <taxon>Bacteria</taxon>
        <taxon>Pseudomonadati</taxon>
        <taxon>Pseudomonadota</taxon>
        <taxon>Gammaproteobacteria</taxon>
        <taxon>Vibrionales</taxon>
        <taxon>Vibrionaceae</taxon>
        <taxon>Vibrio</taxon>
    </lineage>
</organism>
<evidence type="ECO:0000313" key="6">
    <source>
        <dbReference type="EMBL" id="MFH0263436.1"/>
    </source>
</evidence>
<dbReference type="PANTHER" id="PTHR30419">
    <property type="entry name" value="HTH-TYPE TRANSCRIPTIONAL REGULATOR YBHD"/>
    <property type="match status" value="1"/>
</dbReference>
<evidence type="ECO:0000256" key="2">
    <source>
        <dbReference type="ARBA" id="ARBA00023015"/>
    </source>
</evidence>
<proteinExistence type="inferred from homology"/>
<keyword evidence="2" id="KW-0805">Transcription regulation</keyword>
<dbReference type="Proteomes" id="UP001607125">
    <property type="component" value="Unassembled WGS sequence"/>
</dbReference>
<sequence length="290" mass="32587">MQLNFRQLEIFEKVATTGSFSAAARKLGVAQSSVSLAISNLETDCGKVLFERGARSVTLTSVGESLLSEARLILCRAENFHRIADSYGPQLESRYRIAIDPFYDMPRQFQLIQHLKKQYPELQLDILEGTAKEVTQWVLTSEADIGFSLGSMSALPELISHTMPSVPYAYLASPEHPLSALEQVTLQDLKMHRQVIVETSRDSGRNATAVKVCHCSSYNSAIIMVKSSYCWAYMPLGLNVMHEDIDDGQLIALEVFDSPQKHCQPQVFWRADHLDGEVHRAIQTWLLQNQ</sequence>
<dbReference type="Gene3D" id="3.40.190.290">
    <property type="match status" value="1"/>
</dbReference>
<comment type="similarity">
    <text evidence="1">Belongs to the LysR transcriptional regulatory family.</text>
</comment>
<reference evidence="6 7" key="1">
    <citation type="submission" date="2024-10" db="EMBL/GenBank/DDBJ databases">
        <authorList>
            <person name="Yibar A."/>
            <person name="Saticioglu I.B."/>
            <person name="Duman M."/>
            <person name="Ajmi N."/>
            <person name="Gurler F."/>
            <person name="Ay H."/>
            <person name="Onuk E."/>
            <person name="Guler S."/>
            <person name="Romalde J.L."/>
        </authorList>
    </citation>
    <scope>NUCLEOTIDE SEQUENCE [LARGE SCALE GENOMIC DNA]</scope>
    <source>
        <strain evidence="6 7">1-TCBS-B</strain>
    </source>
</reference>
<dbReference type="PRINTS" id="PR00039">
    <property type="entry name" value="HTHLYSR"/>
</dbReference>
<evidence type="ECO:0000259" key="5">
    <source>
        <dbReference type="PROSITE" id="PS50931"/>
    </source>
</evidence>
<dbReference type="InterPro" id="IPR050950">
    <property type="entry name" value="HTH-type_LysR_regulators"/>
</dbReference>
<protein>
    <submittedName>
        <fullName evidence="6">LysR family transcriptional regulator</fullName>
    </submittedName>
</protein>
<evidence type="ECO:0000256" key="4">
    <source>
        <dbReference type="ARBA" id="ARBA00023163"/>
    </source>
</evidence>